<sequence>MRNGLTIGSGRSLQFTVTETMVPNFDGAVIHPLCSTVTLVYYMEWASRKIIEPYLEDHEEGMGVEIEIKHMAAAAVGAEIAVEATVIALTERAIYTQIIAKTGSKRIAAGKMKQSVLPRKVIEKLY</sequence>
<dbReference type="PANTHER" id="PTHR36934">
    <property type="entry name" value="BLR0278 PROTEIN"/>
    <property type="match status" value="1"/>
</dbReference>
<dbReference type="InterPro" id="IPR029069">
    <property type="entry name" value="HotDog_dom_sf"/>
</dbReference>
<evidence type="ECO:0000259" key="1">
    <source>
        <dbReference type="Pfam" id="PF22636"/>
    </source>
</evidence>
<dbReference type="SUPFAM" id="SSF54637">
    <property type="entry name" value="Thioesterase/thiol ester dehydrase-isomerase"/>
    <property type="match status" value="1"/>
</dbReference>
<dbReference type="Proteomes" id="UP000239047">
    <property type="component" value="Unassembled WGS sequence"/>
</dbReference>
<comment type="caution">
    <text evidence="2">The sequence shown here is derived from an EMBL/GenBank/DDBJ whole genome shotgun (WGS) entry which is preliminary data.</text>
</comment>
<accession>A0A2S5GHA2</accession>
<evidence type="ECO:0000313" key="2">
    <source>
        <dbReference type="EMBL" id="PPA72275.1"/>
    </source>
</evidence>
<dbReference type="Gene3D" id="3.10.129.10">
    <property type="entry name" value="Hotdog Thioesterase"/>
    <property type="match status" value="1"/>
</dbReference>
<reference evidence="2 3" key="1">
    <citation type="submission" date="2018-02" db="EMBL/GenBank/DDBJ databases">
        <title>Jeotgalibacillus proteolyticum sp. nov. a protease producing bacterium isolated from ocean sediments of Laizhou Bay.</title>
        <authorList>
            <person name="Li Y."/>
        </authorList>
    </citation>
    <scope>NUCLEOTIDE SEQUENCE [LARGE SCALE GENOMIC DNA]</scope>
    <source>
        <strain evidence="2 3">22-7</strain>
    </source>
</reference>
<proteinExistence type="predicted"/>
<dbReference type="OrthoDB" id="6902891at2"/>
<feature type="domain" description="Fluoroacetyl-CoA-specific thioesterase-like" evidence="1">
    <location>
        <begin position="17"/>
        <end position="119"/>
    </location>
</feature>
<dbReference type="EMBL" id="PREZ01000001">
    <property type="protein sequence ID" value="PPA72275.1"/>
    <property type="molecule type" value="Genomic_DNA"/>
</dbReference>
<dbReference type="RefSeq" id="WP_104056419.1">
    <property type="nucleotide sequence ID" value="NZ_PREZ01000001.1"/>
</dbReference>
<keyword evidence="3" id="KW-1185">Reference proteome</keyword>
<dbReference type="InterPro" id="IPR025540">
    <property type="entry name" value="FlK"/>
</dbReference>
<gene>
    <name evidence="2" type="ORF">C4B60_02545</name>
</gene>
<organism evidence="2 3">
    <name type="scientific">Jeotgalibacillus proteolyticus</name>
    <dbReference type="NCBI Taxonomy" id="2082395"/>
    <lineage>
        <taxon>Bacteria</taxon>
        <taxon>Bacillati</taxon>
        <taxon>Bacillota</taxon>
        <taxon>Bacilli</taxon>
        <taxon>Bacillales</taxon>
        <taxon>Caryophanaceae</taxon>
        <taxon>Jeotgalibacillus</taxon>
    </lineage>
</organism>
<protein>
    <submittedName>
        <fullName evidence="2">Thioesterase</fullName>
    </submittedName>
</protein>
<dbReference type="AlphaFoldDB" id="A0A2S5GHA2"/>
<dbReference type="PANTHER" id="PTHR36934:SF1">
    <property type="entry name" value="THIOESTERASE DOMAIN-CONTAINING PROTEIN"/>
    <property type="match status" value="1"/>
</dbReference>
<name>A0A2S5GHA2_9BACL</name>
<dbReference type="InterPro" id="IPR054485">
    <property type="entry name" value="FlK-like_dom"/>
</dbReference>
<evidence type="ECO:0000313" key="3">
    <source>
        <dbReference type="Proteomes" id="UP000239047"/>
    </source>
</evidence>
<dbReference type="Pfam" id="PF22636">
    <property type="entry name" value="FlK"/>
    <property type="match status" value="1"/>
</dbReference>